<feature type="signal peptide" evidence="1">
    <location>
        <begin position="1"/>
        <end position="24"/>
    </location>
</feature>
<comment type="caution">
    <text evidence="3">The sequence shown here is derived from an EMBL/GenBank/DDBJ whole genome shotgun (WGS) entry which is preliminary data.</text>
</comment>
<keyword evidence="4" id="KW-1185">Reference proteome</keyword>
<feature type="chain" id="PRO_5022233376" evidence="1">
    <location>
        <begin position="25"/>
        <end position="390"/>
    </location>
</feature>
<dbReference type="Pfam" id="PF12146">
    <property type="entry name" value="Hydrolase_4"/>
    <property type="match status" value="1"/>
</dbReference>
<accession>A0A511QNJ0</accession>
<proteinExistence type="predicted"/>
<dbReference type="Gene3D" id="3.40.50.1820">
    <property type="entry name" value="alpha/beta hydrolase"/>
    <property type="match status" value="1"/>
</dbReference>
<evidence type="ECO:0000256" key="1">
    <source>
        <dbReference type="SAM" id="SignalP"/>
    </source>
</evidence>
<dbReference type="RefSeq" id="WP_119008660.1">
    <property type="nucleotide sequence ID" value="NZ_BJXK01000004.1"/>
</dbReference>
<protein>
    <submittedName>
        <fullName evidence="3">Lipoprotein</fullName>
    </submittedName>
</protein>
<feature type="domain" description="Serine aminopeptidase S33" evidence="2">
    <location>
        <begin position="87"/>
        <end position="219"/>
    </location>
</feature>
<reference evidence="3 4" key="1">
    <citation type="submission" date="2019-07" db="EMBL/GenBank/DDBJ databases">
        <title>Whole genome shotgun sequence of Vibrio superstes NBRC 103154.</title>
        <authorList>
            <person name="Hosoyama A."/>
            <person name="Uohara A."/>
            <person name="Ohji S."/>
            <person name="Ichikawa N."/>
        </authorList>
    </citation>
    <scope>NUCLEOTIDE SEQUENCE [LARGE SCALE GENOMIC DNA]</scope>
    <source>
        <strain evidence="3 4">NBRC 103154</strain>
    </source>
</reference>
<dbReference type="AlphaFoldDB" id="A0A511QNJ0"/>
<evidence type="ECO:0000313" key="3">
    <source>
        <dbReference type="EMBL" id="GEM78901.1"/>
    </source>
</evidence>
<organism evidence="3 4">
    <name type="scientific">Vibrio superstes NBRC 103154</name>
    <dbReference type="NCBI Taxonomy" id="1219062"/>
    <lineage>
        <taxon>Bacteria</taxon>
        <taxon>Pseudomonadati</taxon>
        <taxon>Pseudomonadota</taxon>
        <taxon>Gammaproteobacteria</taxon>
        <taxon>Vibrionales</taxon>
        <taxon>Vibrionaceae</taxon>
        <taxon>Vibrio</taxon>
    </lineage>
</organism>
<gene>
    <name evidence="3" type="ORF">VSU01S_11460</name>
</gene>
<dbReference type="EMBL" id="BJXK01000004">
    <property type="protein sequence ID" value="GEM78901.1"/>
    <property type="molecule type" value="Genomic_DNA"/>
</dbReference>
<keyword evidence="3" id="KW-0449">Lipoprotein</keyword>
<dbReference type="InterPro" id="IPR029058">
    <property type="entry name" value="AB_hydrolase_fold"/>
</dbReference>
<dbReference type="PROSITE" id="PS51257">
    <property type="entry name" value="PROKAR_LIPOPROTEIN"/>
    <property type="match status" value="1"/>
</dbReference>
<dbReference type="OrthoDB" id="8476759at2"/>
<dbReference type="InterPro" id="IPR022742">
    <property type="entry name" value="Hydrolase_4"/>
</dbReference>
<name>A0A511QNJ0_9VIBR</name>
<dbReference type="SUPFAM" id="SSF53474">
    <property type="entry name" value="alpha/beta-Hydrolases"/>
    <property type="match status" value="1"/>
</dbReference>
<evidence type="ECO:0000313" key="4">
    <source>
        <dbReference type="Proteomes" id="UP000321113"/>
    </source>
</evidence>
<dbReference type="Proteomes" id="UP000321113">
    <property type="component" value="Unassembled WGS sequence"/>
</dbReference>
<sequence length="390" mass="44175">MKTTKSSLALLLATLFLIITGCSSNDISREPMYESKQYYNYLQPTFDQYVETTTEWLKENRAFITEREQQTTELAMNVPYTKGDPNSHKAILLAHGLGDSPFSFTDISDSLAEQGFYVQVVLLPGHGSNPRHMEMAKYQDWQILVDHYAQQLKQQYDEVWLGGFSTGGNLVSIHALEKQGVDGLLLFSPGFQTTTPILEKLTPLATIFAEGWFTEENNLAKYNSGLLASALAYSESAKVFRNKVANKTLDIPVMLVTSEADSVIDANALYTYFDQHFTHPKSKLVWYGGNTDFTELAKVESYSMQRDDLRVSTASHMSPLFAPDNNYYGQYGEKIICDNSMSTSDVEACNQGEQTWFSAWGYTEKDRIHARLTWNPYYTELEKTMKTVAF</sequence>
<keyword evidence="1" id="KW-0732">Signal</keyword>
<evidence type="ECO:0000259" key="2">
    <source>
        <dbReference type="Pfam" id="PF12146"/>
    </source>
</evidence>